<accession>K6YH52</accession>
<dbReference type="AlphaFoldDB" id="K6YH52"/>
<evidence type="ECO:0000313" key="1">
    <source>
        <dbReference type="EMBL" id="GAC17497.1"/>
    </source>
</evidence>
<organism evidence="1 2">
    <name type="scientific">Paraglaciecola arctica BSs20135</name>
    <dbReference type="NCBI Taxonomy" id="493475"/>
    <lineage>
        <taxon>Bacteria</taxon>
        <taxon>Pseudomonadati</taxon>
        <taxon>Pseudomonadota</taxon>
        <taxon>Gammaproteobacteria</taxon>
        <taxon>Alteromonadales</taxon>
        <taxon>Alteromonadaceae</taxon>
        <taxon>Paraglaciecola</taxon>
    </lineage>
</organism>
<gene>
    <name evidence="1" type="ORF">GARC_0516</name>
</gene>
<dbReference type="Proteomes" id="UP000006327">
    <property type="component" value="Unassembled WGS sequence"/>
</dbReference>
<keyword evidence="2" id="KW-1185">Reference proteome</keyword>
<proteinExistence type="predicted"/>
<reference evidence="1 2" key="1">
    <citation type="journal article" date="2017" name="Antonie Van Leeuwenhoek">
        <title>Rhizobium rhizosphaerae sp. nov., a novel species isolated from rice rhizosphere.</title>
        <authorList>
            <person name="Zhao J.J."/>
            <person name="Zhang J."/>
            <person name="Zhang R.J."/>
            <person name="Zhang C.W."/>
            <person name="Yin H.Q."/>
            <person name="Zhang X.X."/>
        </authorList>
    </citation>
    <scope>NUCLEOTIDE SEQUENCE [LARGE SCALE GENOMIC DNA]</scope>
    <source>
        <strain evidence="1 2">BSs20135</strain>
    </source>
</reference>
<protein>
    <submittedName>
        <fullName evidence="1">Uncharacterized protein</fullName>
    </submittedName>
</protein>
<sequence>MVNALKTIPLPIQSPIKPTPYDTSPKFVQTAALSATLARA</sequence>
<dbReference type="EMBL" id="BAEO01000007">
    <property type="protein sequence ID" value="GAC17497.1"/>
    <property type="molecule type" value="Genomic_DNA"/>
</dbReference>
<comment type="caution">
    <text evidence="1">The sequence shown here is derived from an EMBL/GenBank/DDBJ whole genome shotgun (WGS) entry which is preliminary data.</text>
</comment>
<name>K6YH52_9ALTE</name>
<evidence type="ECO:0000313" key="2">
    <source>
        <dbReference type="Proteomes" id="UP000006327"/>
    </source>
</evidence>